<comment type="similarity">
    <text evidence="8">Belongs to the radical SAM superfamily. 7-carboxy-7-deazaguanine synthase family.</text>
</comment>
<keyword evidence="5 8" id="KW-0408">Iron</keyword>
<keyword evidence="1 8" id="KW-0004">4Fe-4S</keyword>
<comment type="cofactor">
    <cofactor evidence="8">
        <name>S-adenosyl-L-methionine</name>
        <dbReference type="ChEBI" id="CHEBI:59789"/>
    </cofactor>
    <text evidence="8">Binds 1 S-adenosyl-L-methionine per subunit.</text>
</comment>
<proteinExistence type="inferred from homology"/>
<dbReference type="STRING" id="1802040.A3C28_04225"/>
<evidence type="ECO:0000256" key="4">
    <source>
        <dbReference type="ARBA" id="ARBA00022842"/>
    </source>
</evidence>
<evidence type="ECO:0000256" key="1">
    <source>
        <dbReference type="ARBA" id="ARBA00022485"/>
    </source>
</evidence>
<keyword evidence="2 8" id="KW-0949">S-adenosyl-L-methionine</keyword>
<dbReference type="Pfam" id="PF04055">
    <property type="entry name" value="Radical_SAM"/>
    <property type="match status" value="1"/>
</dbReference>
<feature type="binding site" evidence="8">
    <location>
        <position position="81"/>
    </location>
    <ligand>
        <name>[4Fe-4S] cluster</name>
        <dbReference type="ChEBI" id="CHEBI:49883"/>
        <note>4Fe-4S-S-AdoMet</note>
    </ligand>
</feature>
<keyword evidence="6 8" id="KW-0411">Iron-sulfur</keyword>
<feature type="binding site" evidence="8">
    <location>
        <begin position="174"/>
        <end position="176"/>
    </location>
    <ligand>
        <name>S-adenosyl-L-methionine</name>
        <dbReference type="ChEBI" id="CHEBI:59789"/>
    </ligand>
</feature>
<dbReference type="CDD" id="cd01335">
    <property type="entry name" value="Radical_SAM"/>
    <property type="match status" value="1"/>
</dbReference>
<comment type="cofactor">
    <cofactor evidence="8">
        <name>[4Fe-4S] cluster</name>
        <dbReference type="ChEBI" id="CHEBI:49883"/>
    </cofactor>
    <text evidence="8">Binds 1 [4Fe-4S] cluster. The cluster is coordinated with 3 cysteines and an exchangeable S-adenosyl-L-methionine.</text>
</comment>
<feature type="binding site" evidence="8">
    <location>
        <position position="70"/>
    </location>
    <ligand>
        <name>substrate</name>
    </ligand>
</feature>
<feature type="binding site" evidence="8">
    <location>
        <position position="78"/>
    </location>
    <ligand>
        <name>[4Fe-4S] cluster</name>
        <dbReference type="ChEBI" id="CHEBI:49883"/>
        <note>4Fe-4S-S-AdoMet</note>
    </ligand>
</feature>
<dbReference type="Proteomes" id="UP000178597">
    <property type="component" value="Unassembled WGS sequence"/>
</dbReference>
<dbReference type="SFLD" id="SFLDS00029">
    <property type="entry name" value="Radical_SAM"/>
    <property type="match status" value="1"/>
</dbReference>
<reference evidence="10 11" key="1">
    <citation type="journal article" date="2016" name="Nat. Commun.">
        <title>Thousands of microbial genomes shed light on interconnected biogeochemical processes in an aquifer system.</title>
        <authorList>
            <person name="Anantharaman K."/>
            <person name="Brown C.T."/>
            <person name="Hug L.A."/>
            <person name="Sharon I."/>
            <person name="Castelle C.J."/>
            <person name="Probst A.J."/>
            <person name="Thomas B.C."/>
            <person name="Singh A."/>
            <person name="Wilkins M.J."/>
            <person name="Karaoz U."/>
            <person name="Brodie E.L."/>
            <person name="Williams K.H."/>
            <person name="Hubbard S.S."/>
            <person name="Banfield J.F."/>
        </authorList>
    </citation>
    <scope>NUCLEOTIDE SEQUENCE [LARGE SCALE GENOMIC DNA]</scope>
</reference>
<organism evidence="10 11">
    <name type="scientific">Candidatus Roizmanbacteria bacterium RIFCSPHIGHO2_02_FULL_39_9</name>
    <dbReference type="NCBI Taxonomy" id="1802040"/>
    <lineage>
        <taxon>Bacteria</taxon>
        <taxon>Candidatus Roizmaniibacteriota</taxon>
    </lineage>
</organism>
<evidence type="ECO:0000256" key="8">
    <source>
        <dbReference type="HAMAP-Rule" id="MF_00917"/>
    </source>
</evidence>
<feature type="binding site" evidence="8">
    <location>
        <begin position="80"/>
        <end position="82"/>
    </location>
    <ligand>
        <name>S-adenosyl-L-methionine</name>
        <dbReference type="ChEBI" id="CHEBI:59789"/>
    </ligand>
</feature>
<dbReference type="PANTHER" id="PTHR42836:SF1">
    <property type="entry name" value="7-CARBOXY-7-DEAZAGUANINE SYNTHASE"/>
    <property type="match status" value="1"/>
</dbReference>
<evidence type="ECO:0000256" key="5">
    <source>
        <dbReference type="ARBA" id="ARBA00023004"/>
    </source>
</evidence>
<comment type="subunit">
    <text evidence="8">Homodimer.</text>
</comment>
<dbReference type="UniPathway" id="UPA00391"/>
<dbReference type="EC" id="4.3.99.3" evidence="8"/>
<dbReference type="GO" id="GO:0000287">
    <property type="term" value="F:magnesium ion binding"/>
    <property type="evidence" value="ECO:0007669"/>
    <property type="project" value="UniProtKB-UniRule"/>
</dbReference>
<evidence type="ECO:0000313" key="11">
    <source>
        <dbReference type="Proteomes" id="UP000178597"/>
    </source>
</evidence>
<protein>
    <recommendedName>
        <fullName evidence="8">7-carboxy-7-deazaguanine synthase</fullName>
        <shortName evidence="8">CDG synthase</shortName>
        <ecNumber evidence="8">4.3.99.3</ecNumber>
    </recommendedName>
    <alternativeName>
        <fullName evidence="8">Queuosine biosynthesis protein QueE</fullName>
    </alternativeName>
</protein>
<feature type="binding site" evidence="8">
    <location>
        <position position="130"/>
    </location>
    <ligand>
        <name>S-adenosyl-L-methionine</name>
        <dbReference type="ChEBI" id="CHEBI:59789"/>
    </ligand>
</feature>
<evidence type="ECO:0000256" key="2">
    <source>
        <dbReference type="ARBA" id="ARBA00022691"/>
    </source>
</evidence>
<evidence type="ECO:0000256" key="6">
    <source>
        <dbReference type="ARBA" id="ARBA00023014"/>
    </source>
</evidence>
<feature type="binding site" evidence="8">
    <location>
        <position position="128"/>
    </location>
    <ligand>
        <name>substrate</name>
    </ligand>
</feature>
<keyword evidence="4 8" id="KW-0460">Magnesium</keyword>
<dbReference type="EMBL" id="MFZP01000028">
    <property type="protein sequence ID" value="OGK27215.1"/>
    <property type="molecule type" value="Genomic_DNA"/>
</dbReference>
<comment type="catalytic activity">
    <reaction evidence="8">
        <text>6-carboxy-5,6,7,8-tetrahydropterin + H(+) = 7-carboxy-7-carbaguanine + NH4(+)</text>
        <dbReference type="Rhea" id="RHEA:27974"/>
        <dbReference type="ChEBI" id="CHEBI:15378"/>
        <dbReference type="ChEBI" id="CHEBI:28938"/>
        <dbReference type="ChEBI" id="CHEBI:61032"/>
        <dbReference type="ChEBI" id="CHEBI:61036"/>
        <dbReference type="EC" id="4.3.99.3"/>
    </reaction>
</comment>
<dbReference type="InterPro" id="IPR013785">
    <property type="entry name" value="Aldolase_TIM"/>
</dbReference>
<feature type="binding site" evidence="8">
    <location>
        <begin position="55"/>
        <end position="57"/>
    </location>
    <ligand>
        <name>substrate</name>
    </ligand>
</feature>
<keyword evidence="8" id="KW-0671">Queuosine biosynthesis</keyword>
<dbReference type="InterPro" id="IPR058240">
    <property type="entry name" value="rSAM_sf"/>
</dbReference>
<keyword evidence="3 8" id="KW-0479">Metal-binding</keyword>
<dbReference type="HAMAP" id="MF_00917">
    <property type="entry name" value="QueE"/>
    <property type="match status" value="1"/>
</dbReference>
<dbReference type="GO" id="GO:0016840">
    <property type="term" value="F:carbon-nitrogen lyase activity"/>
    <property type="evidence" value="ECO:0007669"/>
    <property type="project" value="UniProtKB-UniRule"/>
</dbReference>
<keyword evidence="7 8" id="KW-0456">Lyase</keyword>
<gene>
    <name evidence="8" type="primary">queE</name>
    <name evidence="10" type="ORF">A3C28_04225</name>
</gene>
<dbReference type="GO" id="GO:0051539">
    <property type="term" value="F:4 iron, 4 sulfur cluster binding"/>
    <property type="evidence" value="ECO:0007669"/>
    <property type="project" value="UniProtKB-UniRule"/>
</dbReference>
<name>A0A1F7H802_9BACT</name>
<accession>A0A1F7H802</accession>
<dbReference type="GO" id="GO:0008616">
    <property type="term" value="P:tRNA queuosine(34) biosynthetic process"/>
    <property type="evidence" value="ECO:0007669"/>
    <property type="project" value="UniProtKB-UniRule"/>
</dbReference>
<feature type="binding site" evidence="8">
    <location>
        <position position="83"/>
    </location>
    <ligand>
        <name>Mg(2+)</name>
        <dbReference type="ChEBI" id="CHEBI:18420"/>
    </ligand>
</feature>
<evidence type="ECO:0000313" key="10">
    <source>
        <dbReference type="EMBL" id="OGK27215.1"/>
    </source>
</evidence>
<comment type="pathway">
    <text evidence="8">Purine metabolism; 7-cyano-7-deazaguanine biosynthesis.</text>
</comment>
<dbReference type="PANTHER" id="PTHR42836">
    <property type="entry name" value="7-CARBOXY-7-DEAZAGUANINE SYNTHASE"/>
    <property type="match status" value="1"/>
</dbReference>
<feature type="binding site" evidence="8">
    <location>
        <position position="74"/>
    </location>
    <ligand>
        <name>[4Fe-4S] cluster</name>
        <dbReference type="ChEBI" id="CHEBI:49883"/>
        <note>4Fe-4S-S-AdoMet</note>
    </ligand>
</feature>
<dbReference type="PROSITE" id="PS51918">
    <property type="entry name" value="RADICAL_SAM"/>
    <property type="match status" value="1"/>
</dbReference>
<dbReference type="SUPFAM" id="SSF102114">
    <property type="entry name" value="Radical SAM enzymes"/>
    <property type="match status" value="1"/>
</dbReference>
<evidence type="ECO:0000256" key="7">
    <source>
        <dbReference type="ARBA" id="ARBA00023239"/>
    </source>
</evidence>
<dbReference type="InterPro" id="IPR007197">
    <property type="entry name" value="rSAM"/>
</dbReference>
<comment type="caution">
    <text evidence="10">The sequence shown here is derived from an EMBL/GenBank/DDBJ whole genome shotgun (WGS) entry which is preliminary data.</text>
</comment>
<dbReference type="AlphaFoldDB" id="A0A1F7H802"/>
<comment type="function">
    <text evidence="8">Catalyzes the complex heterocyclic radical-mediated conversion of 6-carboxy-5,6,7,8-tetrahydropterin (CPH4) to 7-carboxy-7-deazaguanine (CDG), a step common to the biosynthetic pathways of all 7-deazapurine-containing compounds.</text>
</comment>
<evidence type="ECO:0000259" key="9">
    <source>
        <dbReference type="PROSITE" id="PS51918"/>
    </source>
</evidence>
<comment type="caution">
    <text evidence="8">Lacks conserved residue(s) required for the propagation of feature annotation.</text>
</comment>
<dbReference type="Gene3D" id="3.20.20.70">
    <property type="entry name" value="Aldolase class I"/>
    <property type="match status" value="1"/>
</dbReference>
<comment type="cofactor">
    <cofactor evidence="8">
        <name>Mg(2+)</name>
        <dbReference type="ChEBI" id="CHEBI:18420"/>
    </cofactor>
</comment>
<dbReference type="GO" id="GO:1904047">
    <property type="term" value="F:S-adenosyl-L-methionine binding"/>
    <property type="evidence" value="ECO:0007669"/>
    <property type="project" value="UniProtKB-UniRule"/>
</dbReference>
<evidence type="ECO:0000256" key="3">
    <source>
        <dbReference type="ARBA" id="ARBA00022723"/>
    </source>
</evidence>
<feature type="domain" description="Radical SAM core" evidence="9">
    <location>
        <begin position="61"/>
        <end position="273"/>
    </location>
</feature>
<sequence length="276" mass="32300">MPLLAKKTEMKIKKNTKRASDFLKSKVPKKYKDFDKLRMMEECFKVSGDGVFYTVQGEGISTGLPSCFLRLHTCNLRCVWCDTWYTWNHNTKEFWTEFQDWTIEKTKEKIEKTWGCENSLIQKRLVITGGEPLIQKNKIDKLVELMPGWVFEVETNGTIMPTENMLKKFQFNCSPKLQNSLNPKAARIKKDVLIHLNKVNTMFKFVVTSAKDLEEIENDFIRPFSLDVNRIVVMPQGITSDELQINMRKIVEAVKKRGYRLMGRLQCEIWGGRRKV</sequence>
<dbReference type="InterPro" id="IPR024924">
    <property type="entry name" value="7-CO-7-deazaguanine_synth-like"/>
</dbReference>
<dbReference type="PIRSF" id="PIRSF000370">
    <property type="entry name" value="QueE"/>
    <property type="match status" value="1"/>
</dbReference>